<dbReference type="InterPro" id="IPR057520">
    <property type="entry name" value="GRHL1/CP2_C"/>
</dbReference>
<evidence type="ECO:0000256" key="5">
    <source>
        <dbReference type="ARBA" id="ARBA00023163"/>
    </source>
</evidence>
<dbReference type="InterPro" id="IPR041418">
    <property type="entry name" value="SAM_3"/>
</dbReference>
<dbReference type="Pfam" id="PF04516">
    <property type="entry name" value="CP2"/>
    <property type="match status" value="1"/>
</dbReference>
<dbReference type="SUPFAM" id="SSF47769">
    <property type="entry name" value="SAM/Pointed domain"/>
    <property type="match status" value="1"/>
</dbReference>
<dbReference type="Pfam" id="PF18016">
    <property type="entry name" value="SAM_3"/>
    <property type="match status" value="1"/>
</dbReference>
<dbReference type="OrthoDB" id="9996779at2759"/>
<comment type="subcellular location">
    <subcellularLocation>
        <location evidence="1 7">Nucleus</location>
    </subcellularLocation>
</comment>
<dbReference type="EMBL" id="BMAV01007833">
    <property type="protein sequence ID" value="GFY50982.1"/>
    <property type="molecule type" value="Genomic_DNA"/>
</dbReference>
<evidence type="ECO:0000259" key="8">
    <source>
        <dbReference type="PROSITE" id="PS51968"/>
    </source>
</evidence>
<accession>A0A8X6XE13</accession>
<dbReference type="PANTHER" id="PTHR11037:SF21">
    <property type="entry name" value="GEMINI, ISOFORM C"/>
    <property type="match status" value="1"/>
</dbReference>
<sequence length="673" mass="75703">MYHKSQVSFLEGMSSANQWCVPDEVHDVLSVDFDRSFSSLEADLCSSSNAMGSTVFAVPEISARKEEVRNCLNPSVADTFRCLQDISGDVVSNSHGSEKCQIECYPVSIVHGKKIRYSQLTDIDCTNSVKRFCINKDKEHSENFQVTRCRPHSLSAPELRTTSSHFYSSGSVINTILSQVVQLPVIPPLQTIDQGNQGPPPPFHCVLLASTSVTTKINEETLTYLNQGKSSLKSFDIHGYQSWTKLPHWFDHSAVTLKIISINRQPYEVKIKKNAIFPYEKNMLFKSVIHIGFQERRLQYMEKEQIKEWQTQRFGERILEIDVPLSYGVLEAVNSLTNINECEFIWDSNHDCGVFLKVNCISTEFTAKKHGGEKGVPFRIVVETYALSNLEKLHSASCQVKVFKPKGADRKHKTDREKLCKRLQSDKEKYHPQYEYTIFRDLCLSDSWASVHSNISSYISGGTSPTPSSPVSSGCSPCSPPLECLLDSPKKESYDGTQATSTTETQEFPDGFSERTLSITHNSSTSECIAWLQKNMFDSYVKDFSNFTGADFLSLTRADLIDICGAANGIRLYNALHKKGCLTMYVRLPTQKAYSAIYLKTAKVLEFVTKIKSFCGLPNEYNCEFYVSGPAGTRVIVTDEVVCNMLQDSLFVVECIEGSCDEQCCVFLKQMIH</sequence>
<dbReference type="GO" id="GO:0000978">
    <property type="term" value="F:RNA polymerase II cis-regulatory region sequence-specific DNA binding"/>
    <property type="evidence" value="ECO:0007669"/>
    <property type="project" value="TreeGrafter"/>
</dbReference>
<protein>
    <submittedName>
        <fullName evidence="9">Transcription factor CP2-like protein 1</fullName>
    </submittedName>
</protein>
<comment type="caution">
    <text evidence="9">The sequence shown here is derived from an EMBL/GenBank/DDBJ whole genome shotgun (WGS) entry which is preliminary data.</text>
</comment>
<dbReference type="GO" id="GO:0005634">
    <property type="term" value="C:nucleus"/>
    <property type="evidence" value="ECO:0007669"/>
    <property type="project" value="UniProtKB-SubCell"/>
</dbReference>
<name>A0A8X6XE13_9ARAC</name>
<evidence type="ECO:0000256" key="4">
    <source>
        <dbReference type="ARBA" id="ARBA00023125"/>
    </source>
</evidence>
<dbReference type="GO" id="GO:0001228">
    <property type="term" value="F:DNA-binding transcription activator activity, RNA polymerase II-specific"/>
    <property type="evidence" value="ECO:0007669"/>
    <property type="project" value="TreeGrafter"/>
</dbReference>
<dbReference type="AlphaFoldDB" id="A0A8X6XE13"/>
<dbReference type="Gene3D" id="1.10.150.50">
    <property type="entry name" value="Transcription Factor, Ets-1"/>
    <property type="match status" value="1"/>
</dbReference>
<dbReference type="PROSITE" id="PS51968">
    <property type="entry name" value="GRH_CP2_DB"/>
    <property type="match status" value="1"/>
</dbReference>
<dbReference type="PANTHER" id="PTHR11037">
    <property type="entry name" value="TRANSCRIPTION FACTOR CP2"/>
    <property type="match status" value="1"/>
</dbReference>
<gene>
    <name evidence="9" type="primary">TFCP2L1</name>
    <name evidence="9" type="ORF">TNIN_136082</name>
</gene>
<evidence type="ECO:0000313" key="9">
    <source>
        <dbReference type="EMBL" id="GFY50982.1"/>
    </source>
</evidence>
<feature type="domain" description="Grh/CP2 DB" evidence="8">
    <location>
        <begin position="199"/>
        <end position="476"/>
    </location>
</feature>
<dbReference type="InterPro" id="IPR007604">
    <property type="entry name" value="CP2"/>
</dbReference>
<comment type="similarity">
    <text evidence="2">Belongs to the grh/CP2 family. CP2 subfamily.</text>
</comment>
<proteinExistence type="inferred from homology"/>
<evidence type="ECO:0000256" key="2">
    <source>
        <dbReference type="ARBA" id="ARBA00010852"/>
    </source>
</evidence>
<evidence type="ECO:0000256" key="1">
    <source>
        <dbReference type="ARBA" id="ARBA00004123"/>
    </source>
</evidence>
<organism evidence="9 10">
    <name type="scientific">Trichonephila inaurata madagascariensis</name>
    <dbReference type="NCBI Taxonomy" id="2747483"/>
    <lineage>
        <taxon>Eukaryota</taxon>
        <taxon>Metazoa</taxon>
        <taxon>Ecdysozoa</taxon>
        <taxon>Arthropoda</taxon>
        <taxon>Chelicerata</taxon>
        <taxon>Arachnida</taxon>
        <taxon>Araneae</taxon>
        <taxon>Araneomorphae</taxon>
        <taxon>Entelegynae</taxon>
        <taxon>Araneoidea</taxon>
        <taxon>Nephilidae</taxon>
        <taxon>Trichonephila</taxon>
        <taxon>Trichonephila inaurata</taxon>
    </lineage>
</organism>
<evidence type="ECO:0000256" key="7">
    <source>
        <dbReference type="PROSITE-ProRule" id="PRU01313"/>
    </source>
</evidence>
<evidence type="ECO:0000313" key="10">
    <source>
        <dbReference type="Proteomes" id="UP000886998"/>
    </source>
</evidence>
<keyword evidence="3" id="KW-0805">Transcription regulation</keyword>
<evidence type="ECO:0000256" key="6">
    <source>
        <dbReference type="ARBA" id="ARBA00023242"/>
    </source>
</evidence>
<keyword evidence="6 7" id="KW-0539">Nucleus</keyword>
<keyword evidence="5" id="KW-0804">Transcription</keyword>
<dbReference type="InterPro" id="IPR013761">
    <property type="entry name" value="SAM/pointed_sf"/>
</dbReference>
<dbReference type="InterPro" id="IPR040167">
    <property type="entry name" value="TF_CP2-like"/>
</dbReference>
<dbReference type="Proteomes" id="UP000886998">
    <property type="component" value="Unassembled WGS sequence"/>
</dbReference>
<reference evidence="9" key="1">
    <citation type="submission" date="2020-08" db="EMBL/GenBank/DDBJ databases">
        <title>Multicomponent nature underlies the extraordinary mechanical properties of spider dragline silk.</title>
        <authorList>
            <person name="Kono N."/>
            <person name="Nakamura H."/>
            <person name="Mori M."/>
            <person name="Yoshida Y."/>
            <person name="Ohtoshi R."/>
            <person name="Malay A.D."/>
            <person name="Moran D.A.P."/>
            <person name="Tomita M."/>
            <person name="Numata K."/>
            <person name="Arakawa K."/>
        </authorList>
    </citation>
    <scope>NUCLEOTIDE SEQUENCE</scope>
</reference>
<evidence type="ECO:0000256" key="3">
    <source>
        <dbReference type="ARBA" id="ARBA00023015"/>
    </source>
</evidence>
<keyword evidence="10" id="KW-1185">Reference proteome</keyword>
<dbReference type="Pfam" id="PF25416">
    <property type="entry name" value="GRHL1_C"/>
    <property type="match status" value="1"/>
</dbReference>
<keyword evidence="4 7" id="KW-0238">DNA-binding</keyword>